<dbReference type="PANTHER" id="PTHR45700">
    <property type="entry name" value="UBIQUITIN-PROTEIN LIGASE E3C"/>
    <property type="match status" value="1"/>
</dbReference>
<sequence>MKSLKLVIQPTGGGEQFLPVAHTCFNLLDLPKYTSQETVREKLLQAIDHNQGFNLA</sequence>
<evidence type="ECO:0000313" key="7">
    <source>
        <dbReference type="Ensembl" id="ENSOMEP00000015562.1"/>
    </source>
</evidence>
<feature type="domain" description="HECT" evidence="6">
    <location>
        <begin position="5"/>
        <end position="56"/>
    </location>
</feature>
<evidence type="ECO:0000259" key="6">
    <source>
        <dbReference type="PROSITE" id="PS50237"/>
    </source>
</evidence>
<evidence type="ECO:0000313" key="8">
    <source>
        <dbReference type="Proteomes" id="UP000261560"/>
    </source>
</evidence>
<feature type="active site" description="Glycyl thioester intermediate" evidence="5">
    <location>
        <position position="24"/>
    </location>
</feature>
<comment type="catalytic activity">
    <reaction evidence="1">
        <text>S-ubiquitinyl-[E2 ubiquitin-conjugating enzyme]-L-cysteine + [acceptor protein]-L-lysine = [E2 ubiquitin-conjugating enzyme]-L-cysteine + N(6)-ubiquitinyl-[acceptor protein]-L-lysine.</text>
        <dbReference type="EC" id="2.3.2.26"/>
    </reaction>
</comment>
<dbReference type="Pfam" id="PF00632">
    <property type="entry name" value="HECT"/>
    <property type="match status" value="1"/>
</dbReference>
<name>A0A3B3CET5_ORYME</name>
<dbReference type="AlphaFoldDB" id="A0A3B3CET5"/>
<keyword evidence="4 5" id="KW-0833">Ubl conjugation pathway</keyword>
<dbReference type="EC" id="2.3.2.26" evidence="2"/>
<evidence type="ECO:0000256" key="1">
    <source>
        <dbReference type="ARBA" id="ARBA00000885"/>
    </source>
</evidence>
<dbReference type="SUPFAM" id="SSF56204">
    <property type="entry name" value="Hect, E3 ligase catalytic domain"/>
    <property type="match status" value="1"/>
</dbReference>
<dbReference type="Ensembl" id="ENSOMET00000034037.1">
    <property type="protein sequence ID" value="ENSOMEP00000015562.1"/>
    <property type="gene ID" value="ENSOMEG00000017157.1"/>
</dbReference>
<dbReference type="STRING" id="30732.ENSOMEP00000015562"/>
<keyword evidence="3" id="KW-0808">Transferase</keyword>
<organism evidence="7 8">
    <name type="scientific">Oryzias melastigma</name>
    <name type="common">Marine medaka</name>
    <dbReference type="NCBI Taxonomy" id="30732"/>
    <lineage>
        <taxon>Eukaryota</taxon>
        <taxon>Metazoa</taxon>
        <taxon>Chordata</taxon>
        <taxon>Craniata</taxon>
        <taxon>Vertebrata</taxon>
        <taxon>Euteleostomi</taxon>
        <taxon>Actinopterygii</taxon>
        <taxon>Neopterygii</taxon>
        <taxon>Teleostei</taxon>
        <taxon>Neoteleostei</taxon>
        <taxon>Acanthomorphata</taxon>
        <taxon>Ovalentaria</taxon>
        <taxon>Atherinomorphae</taxon>
        <taxon>Beloniformes</taxon>
        <taxon>Adrianichthyidae</taxon>
        <taxon>Oryziinae</taxon>
        <taxon>Oryzias</taxon>
    </lineage>
</organism>
<dbReference type="InterPro" id="IPR044611">
    <property type="entry name" value="E3A/B/C-like"/>
</dbReference>
<evidence type="ECO:0000256" key="2">
    <source>
        <dbReference type="ARBA" id="ARBA00012485"/>
    </source>
</evidence>
<dbReference type="Gene3D" id="3.30.2410.10">
    <property type="entry name" value="Hect, E3 ligase catalytic domain"/>
    <property type="match status" value="1"/>
</dbReference>
<dbReference type="Proteomes" id="UP000261560">
    <property type="component" value="Unplaced"/>
</dbReference>
<dbReference type="PROSITE" id="PS50237">
    <property type="entry name" value="HECT"/>
    <property type="match status" value="1"/>
</dbReference>
<reference evidence="7" key="2">
    <citation type="submission" date="2025-09" db="UniProtKB">
        <authorList>
            <consortium name="Ensembl"/>
        </authorList>
    </citation>
    <scope>IDENTIFICATION</scope>
</reference>
<dbReference type="GO" id="GO:0061630">
    <property type="term" value="F:ubiquitin protein ligase activity"/>
    <property type="evidence" value="ECO:0007669"/>
    <property type="project" value="UniProtKB-EC"/>
</dbReference>
<evidence type="ECO:0000256" key="4">
    <source>
        <dbReference type="ARBA" id="ARBA00022786"/>
    </source>
</evidence>
<dbReference type="InterPro" id="IPR035983">
    <property type="entry name" value="Hect_E3_ubiquitin_ligase"/>
</dbReference>
<accession>A0A3B3CET5</accession>
<dbReference type="GO" id="GO:0000209">
    <property type="term" value="P:protein polyubiquitination"/>
    <property type="evidence" value="ECO:0007669"/>
    <property type="project" value="InterPro"/>
</dbReference>
<keyword evidence="8" id="KW-1185">Reference proteome</keyword>
<evidence type="ECO:0000256" key="3">
    <source>
        <dbReference type="ARBA" id="ARBA00022679"/>
    </source>
</evidence>
<dbReference type="GeneTree" id="ENSGT00940000158924"/>
<protein>
    <recommendedName>
        <fullName evidence="2">HECT-type E3 ubiquitin transferase</fullName>
        <ecNumber evidence="2">2.3.2.26</ecNumber>
    </recommendedName>
</protein>
<reference evidence="7" key="1">
    <citation type="submission" date="2025-08" db="UniProtKB">
        <authorList>
            <consortium name="Ensembl"/>
        </authorList>
    </citation>
    <scope>IDENTIFICATION</scope>
</reference>
<evidence type="ECO:0000256" key="5">
    <source>
        <dbReference type="PROSITE-ProRule" id="PRU00104"/>
    </source>
</evidence>
<proteinExistence type="predicted"/>
<dbReference type="PANTHER" id="PTHR45700:SF2">
    <property type="entry name" value="UBIQUITIN-PROTEIN LIGASE E3C"/>
    <property type="match status" value="1"/>
</dbReference>
<dbReference type="GO" id="GO:0006511">
    <property type="term" value="P:ubiquitin-dependent protein catabolic process"/>
    <property type="evidence" value="ECO:0007669"/>
    <property type="project" value="TreeGrafter"/>
</dbReference>
<dbReference type="PaxDb" id="30732-ENSOMEP00000015562"/>
<dbReference type="InterPro" id="IPR000569">
    <property type="entry name" value="HECT_dom"/>
</dbReference>